<evidence type="ECO:0000256" key="1">
    <source>
        <dbReference type="SAM" id="Phobius"/>
    </source>
</evidence>
<keyword evidence="1" id="KW-1133">Transmembrane helix</keyword>
<reference evidence="2 3" key="1">
    <citation type="submission" date="2019-05" db="EMBL/GenBank/DDBJ databases">
        <title>Another draft genome of Portunus trituberculatus and its Hox gene families provides insights of decapod evolution.</title>
        <authorList>
            <person name="Jeong J.-H."/>
            <person name="Song I."/>
            <person name="Kim S."/>
            <person name="Choi T."/>
            <person name="Kim D."/>
            <person name="Ryu S."/>
            <person name="Kim W."/>
        </authorList>
    </citation>
    <scope>NUCLEOTIDE SEQUENCE [LARGE SCALE GENOMIC DNA]</scope>
    <source>
        <tissue evidence="2">Muscle</tissue>
    </source>
</reference>
<feature type="transmembrane region" description="Helical" evidence="1">
    <location>
        <begin position="50"/>
        <end position="74"/>
    </location>
</feature>
<keyword evidence="1" id="KW-0812">Transmembrane</keyword>
<organism evidence="2 3">
    <name type="scientific">Portunus trituberculatus</name>
    <name type="common">Swimming crab</name>
    <name type="synonym">Neptunus trituberculatus</name>
    <dbReference type="NCBI Taxonomy" id="210409"/>
    <lineage>
        <taxon>Eukaryota</taxon>
        <taxon>Metazoa</taxon>
        <taxon>Ecdysozoa</taxon>
        <taxon>Arthropoda</taxon>
        <taxon>Crustacea</taxon>
        <taxon>Multicrustacea</taxon>
        <taxon>Malacostraca</taxon>
        <taxon>Eumalacostraca</taxon>
        <taxon>Eucarida</taxon>
        <taxon>Decapoda</taxon>
        <taxon>Pleocyemata</taxon>
        <taxon>Brachyura</taxon>
        <taxon>Eubrachyura</taxon>
        <taxon>Portunoidea</taxon>
        <taxon>Portunidae</taxon>
        <taxon>Portuninae</taxon>
        <taxon>Portunus</taxon>
    </lineage>
</organism>
<keyword evidence="1" id="KW-0472">Membrane</keyword>
<dbReference type="EMBL" id="VSRR010089532">
    <property type="protein sequence ID" value="MPC91936.1"/>
    <property type="molecule type" value="Genomic_DNA"/>
</dbReference>
<sequence>MPWRFFLSLSPLSLRLSQDAEWRRSLRVGVAVGVLSLSVLWFWGRSAWCVVSVVAAAAVAVGVACGCHFSNLTFGWSYKHRLARHDNKRKEISKEMKY</sequence>
<evidence type="ECO:0000313" key="3">
    <source>
        <dbReference type="Proteomes" id="UP000324222"/>
    </source>
</evidence>
<name>A0A5B7JCW6_PORTR</name>
<dbReference type="AlphaFoldDB" id="A0A5B7JCW6"/>
<protein>
    <submittedName>
        <fullName evidence="2">Uncharacterized protein</fullName>
    </submittedName>
</protein>
<proteinExistence type="predicted"/>
<gene>
    <name evidence="2" type="ORF">E2C01_087002</name>
</gene>
<comment type="caution">
    <text evidence="2">The sequence shown here is derived from an EMBL/GenBank/DDBJ whole genome shotgun (WGS) entry which is preliminary data.</text>
</comment>
<evidence type="ECO:0000313" key="2">
    <source>
        <dbReference type="EMBL" id="MPC91936.1"/>
    </source>
</evidence>
<dbReference type="Proteomes" id="UP000324222">
    <property type="component" value="Unassembled WGS sequence"/>
</dbReference>
<feature type="transmembrane region" description="Helical" evidence="1">
    <location>
        <begin position="25"/>
        <end position="44"/>
    </location>
</feature>
<keyword evidence="3" id="KW-1185">Reference proteome</keyword>
<accession>A0A5B7JCW6</accession>